<keyword evidence="1" id="KW-0472">Membrane</keyword>
<organism evidence="2">
    <name type="scientific">Amphora coffeiformis</name>
    <dbReference type="NCBI Taxonomy" id="265554"/>
    <lineage>
        <taxon>Eukaryota</taxon>
        <taxon>Sar</taxon>
        <taxon>Stramenopiles</taxon>
        <taxon>Ochrophyta</taxon>
        <taxon>Bacillariophyta</taxon>
        <taxon>Bacillariophyceae</taxon>
        <taxon>Bacillariophycidae</taxon>
        <taxon>Thalassiophysales</taxon>
        <taxon>Catenulaceae</taxon>
        <taxon>Amphora</taxon>
    </lineage>
</organism>
<gene>
    <name evidence="2" type="ORF">ACOF00016_LOCUS6926</name>
</gene>
<sequence length="408" mass="47033">MVAPGPPSSGAYSPVVKVHAVKFRCLMVALTGLVVCIMTFNIFWLANILEDTHHRPTTAATATSSSAGQRPSTKLLDYEGLLAHEIKPHCTKRKTLQDIKECFPFVRQIHRPHCLEINDWDAVQRCLTGRFRNDTPLRHIHIVGERHSGTKFLTKELQKCFPRHSPDFTFRVHRDFLRSKHFFQPILAGHDLASSVVIVVVRDPVDWITAMREKPYHSPSHVQSFNATGFTPLAWRDFVHRPWTLQGKDQDEWELETNPTDETICQENFHRMEVVPCEYNETTGKLAEPFIRGFAPLYELRRDGTGQPFSSIIELRAEKILNFVLELPTLMDLSGFMIVRYEDVLHNGTQFVLDQLQEILHLDTAHMRRCRVIPPQPERLGARPVPSDFRQYIQEHMDSDMEHLLGYG</sequence>
<accession>A0A7S3L440</accession>
<feature type="transmembrane region" description="Helical" evidence="1">
    <location>
        <begin position="25"/>
        <end position="46"/>
    </location>
</feature>
<evidence type="ECO:0000256" key="1">
    <source>
        <dbReference type="SAM" id="Phobius"/>
    </source>
</evidence>
<protein>
    <recommendedName>
        <fullName evidence="3">Sulfotransferase domain-containing protein</fullName>
    </recommendedName>
</protein>
<evidence type="ECO:0000313" key="2">
    <source>
        <dbReference type="EMBL" id="CAE0409240.1"/>
    </source>
</evidence>
<dbReference type="EMBL" id="HBIM01008157">
    <property type="protein sequence ID" value="CAE0409240.1"/>
    <property type="molecule type" value="Transcribed_RNA"/>
</dbReference>
<evidence type="ECO:0008006" key="3">
    <source>
        <dbReference type="Google" id="ProtNLM"/>
    </source>
</evidence>
<keyword evidence="1" id="KW-1133">Transmembrane helix</keyword>
<keyword evidence="1" id="KW-0812">Transmembrane</keyword>
<reference evidence="2" key="1">
    <citation type="submission" date="2021-01" db="EMBL/GenBank/DDBJ databases">
        <authorList>
            <person name="Corre E."/>
            <person name="Pelletier E."/>
            <person name="Niang G."/>
            <person name="Scheremetjew M."/>
            <person name="Finn R."/>
            <person name="Kale V."/>
            <person name="Holt S."/>
            <person name="Cochrane G."/>
            <person name="Meng A."/>
            <person name="Brown T."/>
            <person name="Cohen L."/>
        </authorList>
    </citation>
    <scope>NUCLEOTIDE SEQUENCE</scope>
    <source>
        <strain evidence="2">CCMP127</strain>
    </source>
</reference>
<name>A0A7S3L440_9STRA</name>
<proteinExistence type="predicted"/>
<dbReference type="AlphaFoldDB" id="A0A7S3L440"/>